<evidence type="ECO:0000256" key="1">
    <source>
        <dbReference type="ARBA" id="ARBA00004651"/>
    </source>
</evidence>
<dbReference type="RefSeq" id="WP_218114751.1">
    <property type="nucleotide sequence ID" value="NZ_CAJVAP010000010.1"/>
</dbReference>
<feature type="transmembrane region" description="Helical" evidence="8">
    <location>
        <begin position="274"/>
        <end position="297"/>
    </location>
</feature>
<dbReference type="InterPro" id="IPR002528">
    <property type="entry name" value="MATE_fam"/>
</dbReference>
<keyword evidence="7 8" id="KW-0472">Membrane</keyword>
<feature type="transmembrane region" description="Helical" evidence="8">
    <location>
        <begin position="243"/>
        <end position="262"/>
    </location>
</feature>
<feature type="transmembrane region" description="Helical" evidence="8">
    <location>
        <begin position="166"/>
        <end position="185"/>
    </location>
</feature>
<organism evidence="9 10">
    <name type="scientific">Leucobacter soli</name>
    <dbReference type="NCBI Taxonomy" id="2812850"/>
    <lineage>
        <taxon>Bacteria</taxon>
        <taxon>Bacillati</taxon>
        <taxon>Actinomycetota</taxon>
        <taxon>Actinomycetes</taxon>
        <taxon>Micrococcales</taxon>
        <taxon>Microbacteriaceae</taxon>
        <taxon>Leucobacter</taxon>
    </lineage>
</organism>
<dbReference type="PANTHER" id="PTHR42893:SF46">
    <property type="entry name" value="PROTEIN DETOXIFICATION 44, CHLOROPLASTIC"/>
    <property type="match status" value="1"/>
</dbReference>
<name>A0A916JW14_9MICO</name>
<evidence type="ECO:0000256" key="3">
    <source>
        <dbReference type="ARBA" id="ARBA00022448"/>
    </source>
</evidence>
<evidence type="ECO:0000313" key="10">
    <source>
        <dbReference type="Proteomes" id="UP000693892"/>
    </source>
</evidence>
<feature type="transmembrane region" description="Helical" evidence="8">
    <location>
        <begin position="317"/>
        <end position="339"/>
    </location>
</feature>
<protein>
    <submittedName>
        <fullName evidence="9">Multidrug resistance protein NorM</fullName>
    </submittedName>
</protein>
<dbReference type="Proteomes" id="UP000693892">
    <property type="component" value="Unassembled WGS sequence"/>
</dbReference>
<gene>
    <name evidence="9" type="primary">norM</name>
    <name evidence="9" type="ORF">LEUCIP111803_01138</name>
</gene>
<evidence type="ECO:0000256" key="4">
    <source>
        <dbReference type="ARBA" id="ARBA00022475"/>
    </source>
</evidence>
<keyword evidence="10" id="KW-1185">Reference proteome</keyword>
<evidence type="ECO:0000256" key="6">
    <source>
        <dbReference type="ARBA" id="ARBA00022989"/>
    </source>
</evidence>
<dbReference type="Pfam" id="PF01554">
    <property type="entry name" value="MatE"/>
    <property type="match status" value="2"/>
</dbReference>
<evidence type="ECO:0000256" key="2">
    <source>
        <dbReference type="ARBA" id="ARBA00010199"/>
    </source>
</evidence>
<feature type="transmembrane region" description="Helical" evidence="8">
    <location>
        <begin position="384"/>
        <end position="404"/>
    </location>
</feature>
<dbReference type="GO" id="GO:0005886">
    <property type="term" value="C:plasma membrane"/>
    <property type="evidence" value="ECO:0007669"/>
    <property type="project" value="TreeGrafter"/>
</dbReference>
<feature type="transmembrane region" description="Helical" evidence="8">
    <location>
        <begin position="134"/>
        <end position="154"/>
    </location>
</feature>
<evidence type="ECO:0000256" key="8">
    <source>
        <dbReference type="SAM" id="Phobius"/>
    </source>
</evidence>
<dbReference type="InterPro" id="IPR044644">
    <property type="entry name" value="DinF-like"/>
</dbReference>
<dbReference type="GO" id="GO:0015297">
    <property type="term" value="F:antiporter activity"/>
    <property type="evidence" value="ECO:0007669"/>
    <property type="project" value="InterPro"/>
</dbReference>
<keyword evidence="5 8" id="KW-0812">Transmembrane</keyword>
<comment type="caution">
    <text evidence="9">The sequence shown here is derived from an EMBL/GenBank/DDBJ whole genome shotgun (WGS) entry which is preliminary data.</text>
</comment>
<keyword evidence="3" id="KW-0813">Transport</keyword>
<keyword evidence="4" id="KW-1003">Cell membrane</keyword>
<dbReference type="PIRSF" id="PIRSF006603">
    <property type="entry name" value="DinF"/>
    <property type="match status" value="1"/>
</dbReference>
<feature type="transmembrane region" description="Helical" evidence="8">
    <location>
        <begin position="191"/>
        <end position="214"/>
    </location>
</feature>
<dbReference type="GO" id="GO:0042910">
    <property type="term" value="F:xenobiotic transmembrane transporter activity"/>
    <property type="evidence" value="ECO:0007669"/>
    <property type="project" value="InterPro"/>
</dbReference>
<comment type="similarity">
    <text evidence="2">Belongs to the multi antimicrobial extrusion (MATE) (TC 2.A.66.1) family.</text>
</comment>
<dbReference type="InterPro" id="IPR048279">
    <property type="entry name" value="MdtK-like"/>
</dbReference>
<evidence type="ECO:0000256" key="7">
    <source>
        <dbReference type="ARBA" id="ARBA00023136"/>
    </source>
</evidence>
<dbReference type="PANTHER" id="PTHR42893">
    <property type="entry name" value="PROTEIN DETOXIFICATION 44, CHLOROPLASTIC-RELATED"/>
    <property type="match status" value="1"/>
</dbReference>
<proteinExistence type="inferred from homology"/>
<dbReference type="AlphaFoldDB" id="A0A916JW14"/>
<feature type="transmembrane region" description="Helical" evidence="8">
    <location>
        <begin position="99"/>
        <end position="122"/>
    </location>
</feature>
<feature type="transmembrane region" description="Helical" evidence="8">
    <location>
        <begin position="50"/>
        <end position="73"/>
    </location>
</feature>
<sequence length="447" mass="45677">MVDIEGARTRRRDTDRRIAGLAVPALGALIAEPLFLVVDSALIGHLGAAPLAGLAIASAVLQTAVGLMIFLAYSTTPLVARRRAAGDERGAVQAGIDGLWLALGLGIAVGAALAIGSGPLVAAFGADAVTSGQALSYLVISCLGIPAMLLVFAASGLLRGMQDTRTPLAVATIGFAANALLNWWFIYGFGWGIAGSACGTVLAQWGMVAVYLVVVARHRRRVGAGILPRRDGLSQAGRSGGWLFIRTIGLRAALLATVFAATTHGTATTAGYQVVFTIFSVAAFALDALAIAAQALIGDALGARDAARARFVVRRCLIWGAVFAGGIGAVIALASPVLGRIFTSDPAVLSILPAALLVLGLAQPLGAYVFVLDGVLMGAGDARYLAWTSLVNLAVYLPVLWLLTASASSAGGALLALTAGFALVFMSARAVTLGLRARGERWVVLGV</sequence>
<dbReference type="NCBIfam" id="TIGR00797">
    <property type="entry name" value="matE"/>
    <property type="match status" value="1"/>
</dbReference>
<dbReference type="EMBL" id="CAJVAP010000010">
    <property type="protein sequence ID" value="CAG7608643.1"/>
    <property type="molecule type" value="Genomic_DNA"/>
</dbReference>
<feature type="transmembrane region" description="Helical" evidence="8">
    <location>
        <begin position="351"/>
        <end position="372"/>
    </location>
</feature>
<evidence type="ECO:0000256" key="5">
    <source>
        <dbReference type="ARBA" id="ARBA00022692"/>
    </source>
</evidence>
<feature type="transmembrane region" description="Helical" evidence="8">
    <location>
        <begin position="18"/>
        <end position="38"/>
    </location>
</feature>
<evidence type="ECO:0000313" key="9">
    <source>
        <dbReference type="EMBL" id="CAG7608643.1"/>
    </source>
</evidence>
<reference evidence="9" key="1">
    <citation type="submission" date="2021-06" db="EMBL/GenBank/DDBJ databases">
        <authorList>
            <person name="Criscuolo A."/>
        </authorList>
    </citation>
    <scope>NUCLEOTIDE SEQUENCE</scope>
    <source>
        <strain evidence="9">CIP111803</strain>
    </source>
</reference>
<keyword evidence="6 8" id="KW-1133">Transmembrane helix</keyword>
<accession>A0A916JW14</accession>
<comment type="subcellular location">
    <subcellularLocation>
        <location evidence="1">Cell membrane</location>
        <topology evidence="1">Multi-pass membrane protein</topology>
    </subcellularLocation>
</comment>
<feature type="transmembrane region" description="Helical" evidence="8">
    <location>
        <begin position="410"/>
        <end position="431"/>
    </location>
</feature>